<sequence>MRNARPKHRPTLVVTLAALAAAALAGCGLTSPTGAASGASAGTAVEPVGYSALFLQDPAQSAMVRIFESEAQRRGLQTLSPTSANSDASKQDADIRNLVNAGAKSLFVIPADPQAVVPAIRYATERGVRVVTLMLGPSGGPTTVSMQVDNTQIGEQACRYLGAKLAGTGTVLQVQGDMRSTNAQKRQQGFDACMTANYPGITVLTKTGGRWDPAKAAESTAGALSTDPGIRGIFLHSDGYQPSVHQVLEQRGRVTAPDAPDHVWTVSVDGTPAALDAIRAGELDASVSQPADQFVLQGLEYLQALADQREIAVGPTGHGSTVELTGDGYPADLFPPLVVDAANVDDAALWANQAG</sequence>
<evidence type="ECO:0000313" key="7">
    <source>
        <dbReference type="Proteomes" id="UP000319818"/>
    </source>
</evidence>
<feature type="chain" id="PRO_5039695288" evidence="4">
    <location>
        <begin position="26"/>
        <end position="355"/>
    </location>
</feature>
<organism evidence="6 7">
    <name type="scientific">Pseudonocardia cypriaca</name>
    <dbReference type="NCBI Taxonomy" id="882449"/>
    <lineage>
        <taxon>Bacteria</taxon>
        <taxon>Bacillati</taxon>
        <taxon>Actinomycetota</taxon>
        <taxon>Actinomycetes</taxon>
        <taxon>Pseudonocardiales</taxon>
        <taxon>Pseudonocardiaceae</taxon>
        <taxon>Pseudonocardia</taxon>
    </lineage>
</organism>
<evidence type="ECO:0000256" key="3">
    <source>
        <dbReference type="ARBA" id="ARBA00022729"/>
    </source>
</evidence>
<dbReference type="OrthoDB" id="1957427at2"/>
<dbReference type="PANTHER" id="PTHR46847:SF1">
    <property type="entry name" value="D-ALLOSE-BINDING PERIPLASMIC PROTEIN-RELATED"/>
    <property type="match status" value="1"/>
</dbReference>
<evidence type="ECO:0000256" key="4">
    <source>
        <dbReference type="SAM" id="SignalP"/>
    </source>
</evidence>
<evidence type="ECO:0000313" key="6">
    <source>
        <dbReference type="EMBL" id="TQM36984.1"/>
    </source>
</evidence>
<dbReference type="PROSITE" id="PS51257">
    <property type="entry name" value="PROKAR_LIPOPROTEIN"/>
    <property type="match status" value="1"/>
</dbReference>
<dbReference type="AlphaFoldDB" id="A0A543FTB0"/>
<dbReference type="GO" id="GO:0030246">
    <property type="term" value="F:carbohydrate binding"/>
    <property type="evidence" value="ECO:0007669"/>
    <property type="project" value="UniProtKB-ARBA"/>
</dbReference>
<reference evidence="6 7" key="1">
    <citation type="submission" date="2019-06" db="EMBL/GenBank/DDBJ databases">
        <title>Sequencing the genomes of 1000 actinobacteria strains.</title>
        <authorList>
            <person name="Klenk H.-P."/>
        </authorList>
    </citation>
    <scope>NUCLEOTIDE SEQUENCE [LARGE SCALE GENOMIC DNA]</scope>
    <source>
        <strain evidence="6 7">DSM 45511</strain>
    </source>
</reference>
<dbReference type="PANTHER" id="PTHR46847">
    <property type="entry name" value="D-ALLOSE-BINDING PERIPLASMIC PROTEIN-RELATED"/>
    <property type="match status" value="1"/>
</dbReference>
<keyword evidence="3 4" id="KW-0732">Signal</keyword>
<dbReference type="SUPFAM" id="SSF53822">
    <property type="entry name" value="Periplasmic binding protein-like I"/>
    <property type="match status" value="1"/>
</dbReference>
<evidence type="ECO:0000259" key="5">
    <source>
        <dbReference type="Pfam" id="PF13407"/>
    </source>
</evidence>
<dbReference type="Gene3D" id="3.40.50.2300">
    <property type="match status" value="2"/>
</dbReference>
<feature type="domain" description="Periplasmic binding protein" evidence="5">
    <location>
        <begin position="58"/>
        <end position="308"/>
    </location>
</feature>
<keyword evidence="7" id="KW-1185">Reference proteome</keyword>
<comment type="caution">
    <text evidence="6">The sequence shown here is derived from an EMBL/GenBank/DDBJ whole genome shotgun (WGS) entry which is preliminary data.</text>
</comment>
<comment type="subcellular location">
    <subcellularLocation>
        <location evidence="1">Cell envelope</location>
    </subcellularLocation>
</comment>
<evidence type="ECO:0000256" key="1">
    <source>
        <dbReference type="ARBA" id="ARBA00004196"/>
    </source>
</evidence>
<evidence type="ECO:0000256" key="2">
    <source>
        <dbReference type="ARBA" id="ARBA00007639"/>
    </source>
</evidence>
<dbReference type="CDD" id="cd01536">
    <property type="entry name" value="PBP1_ABC_sugar_binding-like"/>
    <property type="match status" value="1"/>
</dbReference>
<dbReference type="InterPro" id="IPR025997">
    <property type="entry name" value="SBP_2_dom"/>
</dbReference>
<accession>A0A543FTB0</accession>
<dbReference type="Proteomes" id="UP000319818">
    <property type="component" value="Unassembled WGS sequence"/>
</dbReference>
<dbReference type="GO" id="GO:0030313">
    <property type="term" value="C:cell envelope"/>
    <property type="evidence" value="ECO:0007669"/>
    <property type="project" value="UniProtKB-SubCell"/>
</dbReference>
<comment type="similarity">
    <text evidence="2">Belongs to the bacterial solute-binding protein 2 family.</text>
</comment>
<dbReference type="InterPro" id="IPR028082">
    <property type="entry name" value="Peripla_BP_I"/>
</dbReference>
<name>A0A543FTB0_9PSEU</name>
<proteinExistence type="inferred from homology"/>
<feature type="signal peptide" evidence="4">
    <location>
        <begin position="1"/>
        <end position="25"/>
    </location>
</feature>
<protein>
    <submittedName>
        <fullName evidence="6">Monosaccharide ABC transporter substrate-binding protein (CUT2 family)</fullName>
    </submittedName>
</protein>
<dbReference type="Pfam" id="PF13407">
    <property type="entry name" value="Peripla_BP_4"/>
    <property type="match status" value="1"/>
</dbReference>
<dbReference type="EMBL" id="VFPH01000002">
    <property type="protein sequence ID" value="TQM36984.1"/>
    <property type="molecule type" value="Genomic_DNA"/>
</dbReference>
<gene>
    <name evidence="6" type="ORF">FB388_4181</name>
</gene>